<dbReference type="PROSITE" id="PS00041">
    <property type="entry name" value="HTH_ARAC_FAMILY_1"/>
    <property type="match status" value="1"/>
</dbReference>
<evidence type="ECO:0000256" key="3">
    <source>
        <dbReference type="ARBA" id="ARBA00023163"/>
    </source>
</evidence>
<dbReference type="InterPro" id="IPR018062">
    <property type="entry name" value="HTH_AraC-typ_CS"/>
</dbReference>
<evidence type="ECO:0000259" key="5">
    <source>
        <dbReference type="PROSITE" id="PS01124"/>
    </source>
</evidence>
<gene>
    <name evidence="6" type="ORF">SPHINGO391_510209</name>
</gene>
<dbReference type="PANTHER" id="PTHR46796">
    <property type="entry name" value="HTH-TYPE TRANSCRIPTIONAL ACTIVATOR RHAS-RELATED"/>
    <property type="match status" value="1"/>
</dbReference>
<dbReference type="GO" id="GO:0003700">
    <property type="term" value="F:DNA-binding transcription factor activity"/>
    <property type="evidence" value="ECO:0007669"/>
    <property type="project" value="InterPro"/>
</dbReference>
<dbReference type="SUPFAM" id="SSF46689">
    <property type="entry name" value="Homeodomain-like"/>
    <property type="match status" value="1"/>
</dbReference>
<dbReference type="SMART" id="SM00342">
    <property type="entry name" value="HTH_ARAC"/>
    <property type="match status" value="1"/>
</dbReference>
<dbReference type="AlphaFoldDB" id="A0A5E8AKL4"/>
<keyword evidence="3" id="KW-0804">Transcription</keyword>
<evidence type="ECO:0000256" key="2">
    <source>
        <dbReference type="ARBA" id="ARBA00023125"/>
    </source>
</evidence>
<feature type="domain" description="HTH araC/xylS-type" evidence="5">
    <location>
        <begin position="93"/>
        <end position="149"/>
    </location>
</feature>
<protein>
    <recommendedName>
        <fullName evidence="5">HTH araC/xylS-type domain-containing protein</fullName>
    </recommendedName>
</protein>
<dbReference type="InterPro" id="IPR009057">
    <property type="entry name" value="Homeodomain-like_sf"/>
</dbReference>
<accession>A0A5E8AKL4</accession>
<dbReference type="Gene3D" id="1.10.10.60">
    <property type="entry name" value="Homeodomain-like"/>
    <property type="match status" value="1"/>
</dbReference>
<dbReference type="InterPro" id="IPR050204">
    <property type="entry name" value="AraC_XylS_family_regulators"/>
</dbReference>
<evidence type="ECO:0000256" key="4">
    <source>
        <dbReference type="SAM" id="MobiDB-lite"/>
    </source>
</evidence>
<dbReference type="PROSITE" id="PS01124">
    <property type="entry name" value="HTH_ARAC_FAMILY_2"/>
    <property type="match status" value="1"/>
</dbReference>
<dbReference type="GO" id="GO:0043565">
    <property type="term" value="F:sequence-specific DNA binding"/>
    <property type="evidence" value="ECO:0007669"/>
    <property type="project" value="InterPro"/>
</dbReference>
<dbReference type="PANTHER" id="PTHR46796:SF13">
    <property type="entry name" value="HTH-TYPE TRANSCRIPTIONAL ACTIVATOR RHAS"/>
    <property type="match status" value="1"/>
</dbReference>
<proteinExistence type="predicted"/>
<evidence type="ECO:0000313" key="7">
    <source>
        <dbReference type="Proteomes" id="UP000326857"/>
    </source>
</evidence>
<dbReference type="Pfam" id="PF12833">
    <property type="entry name" value="HTH_18"/>
    <property type="match status" value="1"/>
</dbReference>
<sequence length="171" mass="19168">MVQSFADWSGRAWEYCSIEAKRFLGSSVHSKNANRFEKCDVPSRREEFLGHEPRLNMDEKLNVRQGITLRISASGHATVPWLVAVPVVWTRPPLAYVRKWRLTLARAALMRGDAAVASIANRVGYTSQSAFGHAFRRAFGTSPKANFRSEDQQLSRQGNRAPGIPVPTNSR</sequence>
<dbReference type="EMBL" id="CABVLI010000047">
    <property type="protein sequence ID" value="VVT30015.1"/>
    <property type="molecule type" value="Genomic_DNA"/>
</dbReference>
<reference evidence="6 7" key="1">
    <citation type="submission" date="2019-09" db="EMBL/GenBank/DDBJ databases">
        <authorList>
            <person name="Dittami M. S."/>
        </authorList>
    </citation>
    <scope>NUCLEOTIDE SEQUENCE [LARGE SCALE GENOMIC DNA]</scope>
    <source>
        <strain evidence="6">SPHINGO391</strain>
    </source>
</reference>
<keyword evidence="1" id="KW-0805">Transcription regulation</keyword>
<keyword evidence="2" id="KW-0238">DNA-binding</keyword>
<name>A0A5E8AKL4_9SPHN</name>
<feature type="region of interest" description="Disordered" evidence="4">
    <location>
        <begin position="148"/>
        <end position="171"/>
    </location>
</feature>
<dbReference type="Proteomes" id="UP000326857">
    <property type="component" value="Unassembled WGS sequence"/>
</dbReference>
<organism evidence="6 7">
    <name type="scientific">Sphingomonas aurantiaca</name>
    <dbReference type="NCBI Taxonomy" id="185949"/>
    <lineage>
        <taxon>Bacteria</taxon>
        <taxon>Pseudomonadati</taxon>
        <taxon>Pseudomonadota</taxon>
        <taxon>Alphaproteobacteria</taxon>
        <taxon>Sphingomonadales</taxon>
        <taxon>Sphingomonadaceae</taxon>
        <taxon>Sphingomonas</taxon>
    </lineage>
</organism>
<dbReference type="InterPro" id="IPR018060">
    <property type="entry name" value="HTH_AraC"/>
</dbReference>
<evidence type="ECO:0000313" key="6">
    <source>
        <dbReference type="EMBL" id="VVT30015.1"/>
    </source>
</evidence>
<evidence type="ECO:0000256" key="1">
    <source>
        <dbReference type="ARBA" id="ARBA00023015"/>
    </source>
</evidence>